<gene>
    <name evidence="1" type="ORF">UFOVP218_22</name>
</gene>
<dbReference type="EMBL" id="LR798261">
    <property type="protein sequence ID" value="CAB5218492.1"/>
    <property type="molecule type" value="Genomic_DNA"/>
</dbReference>
<protein>
    <submittedName>
        <fullName evidence="1">Uncharacterized protein</fullName>
    </submittedName>
</protein>
<name>A0A6J7WP40_9CAUD</name>
<organism evidence="1">
    <name type="scientific">uncultured Caudovirales phage</name>
    <dbReference type="NCBI Taxonomy" id="2100421"/>
    <lineage>
        <taxon>Viruses</taxon>
        <taxon>Duplodnaviria</taxon>
        <taxon>Heunggongvirae</taxon>
        <taxon>Uroviricota</taxon>
        <taxon>Caudoviricetes</taxon>
        <taxon>Peduoviridae</taxon>
        <taxon>Maltschvirus</taxon>
        <taxon>Maltschvirus maltsch</taxon>
    </lineage>
</organism>
<reference evidence="1" key="1">
    <citation type="submission" date="2020-05" db="EMBL/GenBank/DDBJ databases">
        <authorList>
            <person name="Chiriac C."/>
            <person name="Salcher M."/>
            <person name="Ghai R."/>
            <person name="Kavagutti S V."/>
        </authorList>
    </citation>
    <scope>NUCLEOTIDE SEQUENCE</scope>
</reference>
<sequence>MTYGMQVYATDGSVSFNSSSFGGVPVTQHKQSDGSYITQTYLDLDTTNSISSPLVLNYSDYPGRKIKVVPINSGDTYYQVIQPNDGSISGFSAVNYARIAYFTTSDFTPTLATHGFTRVATTVLVLLT</sequence>
<accession>A0A6J7WP40</accession>
<proteinExistence type="predicted"/>
<evidence type="ECO:0000313" key="1">
    <source>
        <dbReference type="EMBL" id="CAB5218492.1"/>
    </source>
</evidence>